<dbReference type="Pfam" id="PF09998">
    <property type="entry name" value="DUF2239"/>
    <property type="match status" value="1"/>
</dbReference>
<evidence type="ECO:0000313" key="1">
    <source>
        <dbReference type="EMBL" id="MXP24784.1"/>
    </source>
</evidence>
<dbReference type="OrthoDB" id="282960at2"/>
<accession>A0A845A4X8</accession>
<dbReference type="RefSeq" id="WP_160737981.1">
    <property type="nucleotide sequence ID" value="NZ_WTYQ01000001.1"/>
</dbReference>
<dbReference type="InterPro" id="IPR018715">
    <property type="entry name" value="DUF2239"/>
</dbReference>
<name>A0A845A4X8_9SPHN</name>
<evidence type="ECO:0000313" key="2">
    <source>
        <dbReference type="Proteomes" id="UP000460561"/>
    </source>
</evidence>
<organism evidence="1 2">
    <name type="scientific">Altericroceibacterium indicum</name>
    <dbReference type="NCBI Taxonomy" id="374177"/>
    <lineage>
        <taxon>Bacteria</taxon>
        <taxon>Pseudomonadati</taxon>
        <taxon>Pseudomonadota</taxon>
        <taxon>Alphaproteobacteria</taxon>
        <taxon>Sphingomonadales</taxon>
        <taxon>Erythrobacteraceae</taxon>
        <taxon>Altericroceibacterium</taxon>
    </lineage>
</organism>
<gene>
    <name evidence="1" type="ORF">GRI39_01820</name>
</gene>
<comment type="caution">
    <text evidence="1">The sequence shown here is derived from an EMBL/GenBank/DDBJ whole genome shotgun (WGS) entry which is preliminary data.</text>
</comment>
<dbReference type="AlphaFoldDB" id="A0A845A4X8"/>
<reference evidence="1 2" key="1">
    <citation type="submission" date="2019-12" db="EMBL/GenBank/DDBJ databases">
        <title>Genomic-based taxomic classification of the family Erythrobacteraceae.</title>
        <authorList>
            <person name="Xu L."/>
        </authorList>
    </citation>
    <scope>NUCLEOTIDE SEQUENCE [LARGE SCALE GENOMIC DNA]</scope>
    <source>
        <strain evidence="1 2">DSM 18604</strain>
    </source>
</reference>
<keyword evidence="2" id="KW-1185">Reference proteome</keyword>
<sequence length="196" mass="21432">MIKDSSKHPLSAACTAFLGGQKLAEGDLADVALAVHAQAKAASDAILIFYDETGEQIDIDLRGTTAQIIARLADYQGAQPEERKRGRPKLGVIGREVTLLPRHWEWLAQQPGGASQALRRLVDQARKGDEGCTAIRLAHERAYRFMAALAGDYPGFEAATRALFADDLAAMEEATQSWPQDVRHYALYLARPDSDD</sequence>
<dbReference type="Proteomes" id="UP000460561">
    <property type="component" value="Unassembled WGS sequence"/>
</dbReference>
<protein>
    <submittedName>
        <fullName evidence="1">DUF2239 family protein</fullName>
    </submittedName>
</protein>
<dbReference type="EMBL" id="WTYQ01000001">
    <property type="protein sequence ID" value="MXP24784.1"/>
    <property type="molecule type" value="Genomic_DNA"/>
</dbReference>
<proteinExistence type="predicted"/>